<evidence type="ECO:0000313" key="1">
    <source>
        <dbReference type="EnsemblPlants" id="MELO3C006170.2.1"/>
    </source>
</evidence>
<accession>A0A9I9CNE2</accession>
<dbReference type="AlphaFoldDB" id="A0A9I9CNE2"/>
<organism evidence="1">
    <name type="scientific">Cucumis melo</name>
    <name type="common">Muskmelon</name>
    <dbReference type="NCBI Taxonomy" id="3656"/>
    <lineage>
        <taxon>Eukaryota</taxon>
        <taxon>Viridiplantae</taxon>
        <taxon>Streptophyta</taxon>
        <taxon>Embryophyta</taxon>
        <taxon>Tracheophyta</taxon>
        <taxon>Spermatophyta</taxon>
        <taxon>Magnoliopsida</taxon>
        <taxon>eudicotyledons</taxon>
        <taxon>Gunneridae</taxon>
        <taxon>Pentapetalae</taxon>
        <taxon>rosids</taxon>
        <taxon>fabids</taxon>
        <taxon>Cucurbitales</taxon>
        <taxon>Cucurbitaceae</taxon>
        <taxon>Benincaseae</taxon>
        <taxon>Cucumis</taxon>
    </lineage>
</organism>
<name>A0A9I9CNE2_CUCME</name>
<protein>
    <submittedName>
        <fullName evidence="1">Uncharacterized protein</fullName>
    </submittedName>
</protein>
<proteinExistence type="predicted"/>
<dbReference type="EnsemblPlants" id="MELO3C006170.2.1">
    <property type="protein sequence ID" value="MELO3C006170.2.1"/>
    <property type="gene ID" value="MELO3C006170.2"/>
</dbReference>
<dbReference type="Gramene" id="MELO3C006170.2.1">
    <property type="protein sequence ID" value="MELO3C006170.2.1"/>
    <property type="gene ID" value="MELO3C006170.2"/>
</dbReference>
<sequence>MELQERRRLNQKIDCEAGLWSEAENLGGGFTAPTKRKLRNEVVEKISGGGRERKDAN</sequence>
<reference evidence="1" key="1">
    <citation type="submission" date="2023-03" db="UniProtKB">
        <authorList>
            <consortium name="EnsemblPlants"/>
        </authorList>
    </citation>
    <scope>IDENTIFICATION</scope>
</reference>